<evidence type="ECO:0000313" key="1">
    <source>
        <dbReference type="EMBL" id="KAK6755662.1"/>
    </source>
</evidence>
<dbReference type="InterPro" id="IPR014710">
    <property type="entry name" value="RmlC-like_jellyroll"/>
</dbReference>
<comment type="caution">
    <text evidence="1">The sequence shown here is derived from an EMBL/GenBank/DDBJ whole genome shotgun (WGS) entry which is preliminary data.</text>
</comment>
<dbReference type="Gene3D" id="2.60.120.10">
    <property type="entry name" value="Jelly Rolls"/>
    <property type="match status" value="1"/>
</dbReference>
<accession>A0ABR1DZ03</accession>
<name>A0ABR1DZ03_NECAM</name>
<dbReference type="Proteomes" id="UP001303046">
    <property type="component" value="Unassembled WGS sequence"/>
</dbReference>
<organism evidence="1 2">
    <name type="scientific">Necator americanus</name>
    <name type="common">Human hookworm</name>
    <dbReference type="NCBI Taxonomy" id="51031"/>
    <lineage>
        <taxon>Eukaryota</taxon>
        <taxon>Metazoa</taxon>
        <taxon>Ecdysozoa</taxon>
        <taxon>Nematoda</taxon>
        <taxon>Chromadorea</taxon>
        <taxon>Rhabditida</taxon>
        <taxon>Rhabditina</taxon>
        <taxon>Rhabditomorpha</taxon>
        <taxon>Strongyloidea</taxon>
        <taxon>Ancylostomatidae</taxon>
        <taxon>Bunostominae</taxon>
        <taxon>Necator</taxon>
    </lineage>
</organism>
<proteinExistence type="predicted"/>
<protein>
    <submittedName>
        <fullName evidence="1">Uncharacterized protein</fullName>
    </submittedName>
</protein>
<dbReference type="EMBL" id="JAVFWL010000005">
    <property type="protein sequence ID" value="KAK6755662.1"/>
    <property type="molecule type" value="Genomic_DNA"/>
</dbReference>
<evidence type="ECO:0000313" key="2">
    <source>
        <dbReference type="Proteomes" id="UP001303046"/>
    </source>
</evidence>
<sequence length="155" mass="17642">MSLRVSGDHLTGIPSMFKLIEAFEIINVLMIRKPGGKSFLVNAPYEPVDVELHKSINLCDFIQLHKDQLRRGRVQIYGKPLYSTHVFLYGEGKFLLEAKEHEILLWIQNDSHAVLGIKTEERQLGVQSMTLCASNSNYLLDVKKGYAITLQMLPK</sequence>
<gene>
    <name evidence="1" type="primary">Necator_chrV.g18982</name>
    <name evidence="1" type="ORF">RB195_014191</name>
</gene>
<reference evidence="1 2" key="1">
    <citation type="submission" date="2023-08" db="EMBL/GenBank/DDBJ databases">
        <title>A Necator americanus chromosomal reference genome.</title>
        <authorList>
            <person name="Ilik V."/>
            <person name="Petrzelkova K.J."/>
            <person name="Pardy F."/>
            <person name="Fuh T."/>
            <person name="Niatou-Singa F.S."/>
            <person name="Gouil Q."/>
            <person name="Baker L."/>
            <person name="Ritchie M.E."/>
            <person name="Jex A.R."/>
            <person name="Gazzola D."/>
            <person name="Li H."/>
            <person name="Toshio Fujiwara R."/>
            <person name="Zhan B."/>
            <person name="Aroian R.V."/>
            <person name="Pafco B."/>
            <person name="Schwarz E.M."/>
        </authorList>
    </citation>
    <scope>NUCLEOTIDE SEQUENCE [LARGE SCALE GENOMIC DNA]</scope>
    <source>
        <strain evidence="1 2">Aroian</strain>
        <tissue evidence="1">Whole animal</tissue>
    </source>
</reference>
<keyword evidence="2" id="KW-1185">Reference proteome</keyword>